<accession>A0A5S3YY01</accession>
<keyword evidence="4 5" id="KW-0408">Iron</keyword>
<keyword evidence="6" id="KW-0732">Signal</keyword>
<dbReference type="EMBL" id="PNCM01000006">
    <property type="protein sequence ID" value="TMP83560.1"/>
    <property type="molecule type" value="Genomic_DNA"/>
</dbReference>
<name>A0A5S3YY01_9GAMM</name>
<dbReference type="OrthoDB" id="9795814at2"/>
<dbReference type="SUPFAM" id="SSF46458">
    <property type="entry name" value="Globin-like"/>
    <property type="match status" value="1"/>
</dbReference>
<evidence type="ECO:0000313" key="7">
    <source>
        <dbReference type="EMBL" id="TMP83560.1"/>
    </source>
</evidence>
<dbReference type="PROSITE" id="PS51257">
    <property type="entry name" value="PROKAR_LIPOPROTEIN"/>
    <property type="match status" value="1"/>
</dbReference>
<dbReference type="CDD" id="cd00454">
    <property type="entry name" value="TrHb1_N"/>
    <property type="match status" value="1"/>
</dbReference>
<evidence type="ECO:0000256" key="1">
    <source>
        <dbReference type="ARBA" id="ARBA00022448"/>
    </source>
</evidence>
<feature type="binding site" description="distal binding residue" evidence="5">
    <location>
        <position position="93"/>
    </location>
    <ligand>
        <name>heme</name>
        <dbReference type="ChEBI" id="CHEBI:30413"/>
    </ligand>
    <ligandPart>
        <name>Fe</name>
        <dbReference type="ChEBI" id="CHEBI:18248"/>
    </ligandPart>
</feature>
<dbReference type="InterPro" id="IPR012292">
    <property type="entry name" value="Globin/Proto"/>
</dbReference>
<evidence type="ECO:0000256" key="6">
    <source>
        <dbReference type="SAM" id="SignalP"/>
    </source>
</evidence>
<keyword evidence="2 5" id="KW-0349">Heme</keyword>
<dbReference type="GO" id="GO:0046872">
    <property type="term" value="F:metal ion binding"/>
    <property type="evidence" value="ECO:0007669"/>
    <property type="project" value="UniProtKB-KW"/>
</dbReference>
<proteinExistence type="predicted"/>
<reference evidence="7 8" key="1">
    <citation type="submission" date="2017-12" db="EMBL/GenBank/DDBJ databases">
        <authorList>
            <person name="Paulsen S."/>
            <person name="Gram L.K."/>
        </authorList>
    </citation>
    <scope>NUCLEOTIDE SEQUENCE [LARGE SCALE GENOMIC DNA]</scope>
    <source>
        <strain evidence="7 8">S1189</strain>
    </source>
</reference>
<organism evidence="7 8">
    <name type="scientific">Pseudoalteromonas phenolica</name>
    <dbReference type="NCBI Taxonomy" id="161398"/>
    <lineage>
        <taxon>Bacteria</taxon>
        <taxon>Pseudomonadati</taxon>
        <taxon>Pseudomonadota</taxon>
        <taxon>Gammaproteobacteria</taxon>
        <taxon>Alteromonadales</taxon>
        <taxon>Pseudoalteromonadaceae</taxon>
        <taxon>Pseudoalteromonas</taxon>
    </lineage>
</organism>
<keyword evidence="3 5" id="KW-0479">Metal-binding</keyword>
<dbReference type="Gene3D" id="1.10.490.10">
    <property type="entry name" value="Globins"/>
    <property type="match status" value="1"/>
</dbReference>
<evidence type="ECO:0000256" key="5">
    <source>
        <dbReference type="PIRSR" id="PIRSR601486-1"/>
    </source>
</evidence>
<dbReference type="InterPro" id="IPR001486">
    <property type="entry name" value="Hemoglobin_trunc"/>
</dbReference>
<reference evidence="8" key="2">
    <citation type="submission" date="2019-06" db="EMBL/GenBank/DDBJ databases">
        <title>Co-occurence of chitin degradation, pigmentation and bioactivity in marine Pseudoalteromonas.</title>
        <authorList>
            <person name="Sonnenschein E.C."/>
            <person name="Bech P.K."/>
        </authorList>
    </citation>
    <scope>NUCLEOTIDE SEQUENCE [LARGE SCALE GENOMIC DNA]</scope>
    <source>
        <strain evidence="8">S1189</strain>
    </source>
</reference>
<dbReference type="Proteomes" id="UP000307362">
    <property type="component" value="Unassembled WGS sequence"/>
</dbReference>
<keyword evidence="1" id="KW-0813">Transport</keyword>
<gene>
    <name evidence="7" type="ORF">CWB73_01680</name>
</gene>
<sequence>MSRVFLVISLVLLISFCGCASKPESSLYQQLGAEHGIEQIVDAFINRIAKDKTILPYFAKSSVSHFRAGFISHMCEISGGPCKYTGDSMVDIHTGMNINEADFNRVVELLVLAMEDAGVSYREQNRVLAKLAPFRGEVIKR</sequence>
<dbReference type="Pfam" id="PF01152">
    <property type="entry name" value="Bac_globin"/>
    <property type="match status" value="1"/>
</dbReference>
<evidence type="ECO:0000256" key="3">
    <source>
        <dbReference type="ARBA" id="ARBA00022723"/>
    </source>
</evidence>
<protein>
    <submittedName>
        <fullName evidence="7">Group 1 truncated hemoglobin</fullName>
    </submittedName>
</protein>
<dbReference type="GO" id="GO:0020037">
    <property type="term" value="F:heme binding"/>
    <property type="evidence" value="ECO:0007669"/>
    <property type="project" value="InterPro"/>
</dbReference>
<dbReference type="GO" id="GO:0019825">
    <property type="term" value="F:oxygen binding"/>
    <property type="evidence" value="ECO:0007669"/>
    <property type="project" value="InterPro"/>
</dbReference>
<evidence type="ECO:0000256" key="4">
    <source>
        <dbReference type="ARBA" id="ARBA00023004"/>
    </source>
</evidence>
<dbReference type="InterPro" id="IPR009050">
    <property type="entry name" value="Globin-like_sf"/>
</dbReference>
<comment type="caution">
    <text evidence="7">The sequence shown here is derived from an EMBL/GenBank/DDBJ whole genome shotgun (WGS) entry which is preliminary data.</text>
</comment>
<evidence type="ECO:0000313" key="8">
    <source>
        <dbReference type="Proteomes" id="UP000307362"/>
    </source>
</evidence>
<dbReference type="AlphaFoldDB" id="A0A5S3YY01"/>
<feature type="signal peptide" evidence="6">
    <location>
        <begin position="1"/>
        <end position="20"/>
    </location>
</feature>
<evidence type="ECO:0000256" key="2">
    <source>
        <dbReference type="ARBA" id="ARBA00022617"/>
    </source>
</evidence>
<feature type="chain" id="PRO_5024416523" evidence="6">
    <location>
        <begin position="21"/>
        <end position="141"/>
    </location>
</feature>
<dbReference type="RefSeq" id="WP_138566151.1">
    <property type="nucleotide sequence ID" value="NZ_PNCM01000006.1"/>
</dbReference>